<dbReference type="InterPro" id="IPR016187">
    <property type="entry name" value="CTDL_fold"/>
</dbReference>
<comment type="caution">
    <text evidence="3">The sequence shown here is derived from an EMBL/GenBank/DDBJ whole genome shotgun (WGS) entry which is preliminary data.</text>
</comment>
<protein>
    <recommendedName>
        <fullName evidence="2">C-type lectin domain-containing protein</fullName>
    </recommendedName>
</protein>
<feature type="compositionally biased region" description="Polar residues" evidence="1">
    <location>
        <begin position="271"/>
        <end position="283"/>
    </location>
</feature>
<name>A0A835CRD3_APHGI</name>
<proteinExistence type="predicted"/>
<evidence type="ECO:0000259" key="2">
    <source>
        <dbReference type="PROSITE" id="PS50041"/>
    </source>
</evidence>
<dbReference type="EMBL" id="JACMRX010000003">
    <property type="protein sequence ID" value="KAF7993182.1"/>
    <property type="molecule type" value="Genomic_DNA"/>
</dbReference>
<dbReference type="OrthoDB" id="6356110at2759"/>
<dbReference type="Proteomes" id="UP000639338">
    <property type="component" value="Unassembled WGS sequence"/>
</dbReference>
<feature type="compositionally biased region" description="Low complexity" evidence="1">
    <location>
        <begin position="261"/>
        <end position="270"/>
    </location>
</feature>
<dbReference type="CDD" id="cd00037">
    <property type="entry name" value="CLECT"/>
    <property type="match status" value="1"/>
</dbReference>
<dbReference type="InterPro" id="IPR016186">
    <property type="entry name" value="C-type_lectin-like/link_sf"/>
</dbReference>
<evidence type="ECO:0000313" key="4">
    <source>
        <dbReference type="Proteomes" id="UP000639338"/>
    </source>
</evidence>
<accession>A0A835CRD3</accession>
<feature type="compositionally biased region" description="Polar residues" evidence="1">
    <location>
        <begin position="234"/>
        <end position="248"/>
    </location>
</feature>
<feature type="region of interest" description="Disordered" evidence="1">
    <location>
        <begin position="165"/>
        <end position="197"/>
    </location>
</feature>
<feature type="compositionally biased region" description="Low complexity" evidence="1">
    <location>
        <begin position="183"/>
        <end position="197"/>
    </location>
</feature>
<evidence type="ECO:0000256" key="1">
    <source>
        <dbReference type="SAM" id="MobiDB-lite"/>
    </source>
</evidence>
<feature type="compositionally biased region" description="Basic residues" evidence="1">
    <location>
        <begin position="357"/>
        <end position="380"/>
    </location>
</feature>
<feature type="region of interest" description="Disordered" evidence="1">
    <location>
        <begin position="234"/>
        <end position="292"/>
    </location>
</feature>
<dbReference type="Pfam" id="PF00059">
    <property type="entry name" value="Lectin_C"/>
    <property type="match status" value="1"/>
</dbReference>
<reference evidence="3 4" key="1">
    <citation type="submission" date="2020-08" db="EMBL/GenBank/DDBJ databases">
        <title>Aphidius gifuensis genome sequencing and assembly.</title>
        <authorList>
            <person name="Du Z."/>
        </authorList>
    </citation>
    <scope>NUCLEOTIDE SEQUENCE [LARGE SCALE GENOMIC DNA]</scope>
    <source>
        <strain evidence="3">YNYX2018</strain>
        <tissue evidence="3">Adults</tissue>
    </source>
</reference>
<sequence>MFNNFENIYKNKYFDNLNNNDNNAGIGRFGNREFTLFVNRKTWSEAMLECWRNSLEFVEVKTMDEARKLSRIMLKNRPDAIESIWVGAFERSDGDNIYWRWLSGDNIQDDNELWKNQVVGNKKLGGWSECLLLDWHFWENPSFRKTPCDRKRGYICQKTIASNDLGEPDYDQHEDRRFLSEESTSNATSTTTTTPTTTSSTVAAITFTTASTMTNSLMTTQLPMSSEPVQVHSTKSQEIITPSPTNDSLYPLDDYEDDSNNNDLTNSTSLKIDTSTESLSTASPIMHSKKPPDDFIHQQQNLANVEIKTPSSIHEKIKKKNDFQPLKLYYAFEGPVIVGLTSTVMPEARENFDLKPKSSRPKYHKFIIRRKNKKQRQREN</sequence>
<feature type="compositionally biased region" description="Basic and acidic residues" evidence="1">
    <location>
        <begin position="170"/>
        <end position="180"/>
    </location>
</feature>
<gene>
    <name evidence="3" type="ORF">HCN44_006242</name>
</gene>
<feature type="region of interest" description="Disordered" evidence="1">
    <location>
        <begin position="353"/>
        <end position="380"/>
    </location>
</feature>
<feature type="domain" description="C-type lectin" evidence="2">
    <location>
        <begin position="29"/>
        <end position="157"/>
    </location>
</feature>
<dbReference type="InterPro" id="IPR001304">
    <property type="entry name" value="C-type_lectin-like"/>
</dbReference>
<evidence type="ECO:0000313" key="3">
    <source>
        <dbReference type="EMBL" id="KAF7993182.1"/>
    </source>
</evidence>
<dbReference type="Gene3D" id="3.10.100.10">
    <property type="entry name" value="Mannose-Binding Protein A, subunit A"/>
    <property type="match status" value="1"/>
</dbReference>
<dbReference type="PROSITE" id="PS50041">
    <property type="entry name" value="C_TYPE_LECTIN_2"/>
    <property type="match status" value="1"/>
</dbReference>
<organism evidence="3 4">
    <name type="scientific">Aphidius gifuensis</name>
    <name type="common">Parasitoid wasp</name>
    <dbReference type="NCBI Taxonomy" id="684658"/>
    <lineage>
        <taxon>Eukaryota</taxon>
        <taxon>Metazoa</taxon>
        <taxon>Ecdysozoa</taxon>
        <taxon>Arthropoda</taxon>
        <taxon>Hexapoda</taxon>
        <taxon>Insecta</taxon>
        <taxon>Pterygota</taxon>
        <taxon>Neoptera</taxon>
        <taxon>Endopterygota</taxon>
        <taxon>Hymenoptera</taxon>
        <taxon>Apocrita</taxon>
        <taxon>Ichneumonoidea</taxon>
        <taxon>Braconidae</taxon>
        <taxon>Aphidiinae</taxon>
        <taxon>Aphidius</taxon>
    </lineage>
</organism>
<dbReference type="SUPFAM" id="SSF56436">
    <property type="entry name" value="C-type lectin-like"/>
    <property type="match status" value="1"/>
</dbReference>
<dbReference type="AlphaFoldDB" id="A0A835CRD3"/>
<keyword evidence="4" id="KW-1185">Reference proteome</keyword>